<dbReference type="PANTHER" id="PTHR48005:SF70">
    <property type="entry name" value="MDIS1-INTERACTING RECEPTOR LIKE KINASE 2-LIKE"/>
    <property type="match status" value="1"/>
</dbReference>
<reference evidence="10" key="1">
    <citation type="journal article" date="2019" name="Genome Biol. Evol.">
        <title>The Rhododendron genome and chromosomal organization provide insight into shared whole-genome duplications across the heath family (Ericaceae).</title>
        <authorList>
            <person name="Soza V.L."/>
            <person name="Lindsley D."/>
            <person name="Waalkes A."/>
            <person name="Ramage E."/>
            <person name="Patwardhan R.P."/>
            <person name="Burton J.N."/>
            <person name="Adey A."/>
            <person name="Kumar A."/>
            <person name="Qiu R."/>
            <person name="Shendure J."/>
            <person name="Hall B."/>
        </authorList>
    </citation>
    <scope>NUCLEOTIDE SEQUENCE</scope>
    <source>
        <strain evidence="10">RSF 1966-606</strain>
    </source>
</reference>
<name>A0A6A4KJT4_9ERIC</name>
<gene>
    <name evidence="10" type="ORF">C3L33_21962</name>
</gene>
<accession>A0A6A4KJT4</accession>
<dbReference type="Gene3D" id="1.10.510.10">
    <property type="entry name" value="Transferase(Phosphotransferase) domain 1"/>
    <property type="match status" value="1"/>
</dbReference>
<evidence type="ECO:0000256" key="3">
    <source>
        <dbReference type="ARBA" id="ARBA00022679"/>
    </source>
</evidence>
<dbReference type="SUPFAM" id="SSF56112">
    <property type="entry name" value="Protein kinase-like (PK-like)"/>
    <property type="match status" value="1"/>
</dbReference>
<dbReference type="EMBL" id="QEFC01003922">
    <property type="protein sequence ID" value="KAE9446140.1"/>
    <property type="molecule type" value="Genomic_DNA"/>
</dbReference>
<keyword evidence="2" id="KW-0723">Serine/threonine-protein kinase</keyword>
<comment type="catalytic activity">
    <reaction evidence="8">
        <text>L-seryl-[protein] + ATP = O-phospho-L-seryl-[protein] + ADP + H(+)</text>
        <dbReference type="Rhea" id="RHEA:17989"/>
        <dbReference type="Rhea" id="RHEA-COMP:9863"/>
        <dbReference type="Rhea" id="RHEA-COMP:11604"/>
        <dbReference type="ChEBI" id="CHEBI:15378"/>
        <dbReference type="ChEBI" id="CHEBI:29999"/>
        <dbReference type="ChEBI" id="CHEBI:30616"/>
        <dbReference type="ChEBI" id="CHEBI:83421"/>
        <dbReference type="ChEBI" id="CHEBI:456216"/>
        <dbReference type="EC" id="2.7.11.1"/>
    </reaction>
</comment>
<keyword evidence="3" id="KW-0808">Transferase</keyword>
<evidence type="ECO:0000256" key="4">
    <source>
        <dbReference type="ARBA" id="ARBA00022741"/>
    </source>
</evidence>
<evidence type="ECO:0000313" key="10">
    <source>
        <dbReference type="EMBL" id="KAE9446140.1"/>
    </source>
</evidence>
<dbReference type="PANTHER" id="PTHR48005">
    <property type="entry name" value="LEUCINE RICH REPEAT KINASE 2"/>
    <property type="match status" value="1"/>
</dbReference>
<dbReference type="InterPro" id="IPR000719">
    <property type="entry name" value="Prot_kinase_dom"/>
</dbReference>
<evidence type="ECO:0000256" key="1">
    <source>
        <dbReference type="ARBA" id="ARBA00012513"/>
    </source>
</evidence>
<dbReference type="GO" id="GO:0004674">
    <property type="term" value="F:protein serine/threonine kinase activity"/>
    <property type="evidence" value="ECO:0007669"/>
    <property type="project" value="UniProtKB-KW"/>
</dbReference>
<comment type="catalytic activity">
    <reaction evidence="7">
        <text>L-threonyl-[protein] + ATP = O-phospho-L-threonyl-[protein] + ADP + H(+)</text>
        <dbReference type="Rhea" id="RHEA:46608"/>
        <dbReference type="Rhea" id="RHEA-COMP:11060"/>
        <dbReference type="Rhea" id="RHEA-COMP:11605"/>
        <dbReference type="ChEBI" id="CHEBI:15378"/>
        <dbReference type="ChEBI" id="CHEBI:30013"/>
        <dbReference type="ChEBI" id="CHEBI:30616"/>
        <dbReference type="ChEBI" id="CHEBI:61977"/>
        <dbReference type="ChEBI" id="CHEBI:456216"/>
        <dbReference type="EC" id="2.7.11.1"/>
    </reaction>
</comment>
<comment type="caution">
    <text evidence="10">The sequence shown here is derived from an EMBL/GenBank/DDBJ whole genome shotgun (WGS) entry which is preliminary data.</text>
</comment>
<evidence type="ECO:0000256" key="7">
    <source>
        <dbReference type="ARBA" id="ARBA00047899"/>
    </source>
</evidence>
<proteinExistence type="predicted"/>
<organism evidence="10">
    <name type="scientific">Rhododendron williamsianum</name>
    <dbReference type="NCBI Taxonomy" id="262921"/>
    <lineage>
        <taxon>Eukaryota</taxon>
        <taxon>Viridiplantae</taxon>
        <taxon>Streptophyta</taxon>
        <taxon>Embryophyta</taxon>
        <taxon>Tracheophyta</taxon>
        <taxon>Spermatophyta</taxon>
        <taxon>Magnoliopsida</taxon>
        <taxon>eudicotyledons</taxon>
        <taxon>Gunneridae</taxon>
        <taxon>Pentapetalae</taxon>
        <taxon>asterids</taxon>
        <taxon>Ericales</taxon>
        <taxon>Ericaceae</taxon>
        <taxon>Ericoideae</taxon>
        <taxon>Rhodoreae</taxon>
        <taxon>Rhododendron</taxon>
    </lineage>
</organism>
<keyword evidence="6" id="KW-0067">ATP-binding</keyword>
<evidence type="ECO:0000256" key="5">
    <source>
        <dbReference type="ARBA" id="ARBA00022777"/>
    </source>
</evidence>
<protein>
    <recommendedName>
        <fullName evidence="1">non-specific serine/threonine protein kinase</fullName>
        <ecNumber evidence="1">2.7.11.1</ecNumber>
    </recommendedName>
</protein>
<evidence type="ECO:0000259" key="9">
    <source>
        <dbReference type="PROSITE" id="PS50011"/>
    </source>
</evidence>
<feature type="domain" description="Protein kinase" evidence="9">
    <location>
        <begin position="1"/>
        <end position="115"/>
    </location>
</feature>
<feature type="non-terminal residue" evidence="10">
    <location>
        <position position="1"/>
    </location>
</feature>
<evidence type="ECO:0000256" key="6">
    <source>
        <dbReference type="ARBA" id="ARBA00022840"/>
    </source>
</evidence>
<dbReference type="AlphaFoldDB" id="A0A6A4KJT4"/>
<dbReference type="GO" id="GO:0005524">
    <property type="term" value="F:ATP binding"/>
    <property type="evidence" value="ECO:0007669"/>
    <property type="project" value="UniProtKB-KW"/>
</dbReference>
<dbReference type="InterPro" id="IPR051420">
    <property type="entry name" value="Ser_Thr_Kinases_DiverseReg"/>
</dbReference>
<dbReference type="PROSITE" id="PS50011">
    <property type="entry name" value="PROTEIN_KINASE_DOM"/>
    <property type="match status" value="1"/>
</dbReference>
<dbReference type="EC" id="2.7.11.1" evidence="1"/>
<keyword evidence="4" id="KW-0547">Nucleotide-binding</keyword>
<sequence length="115" mass="12885">VWQMLSYMHRNRFPPITLRDLSSKNVLIDSKYVAHISDCGTAKVMKSDSSNWTSFAGTFGYAAPRRLDLMSSSGPLSHGFVRPVAMSKFWTTVLDFMVSSIVENQITQLDLTFGS</sequence>
<dbReference type="OrthoDB" id="676979at2759"/>
<dbReference type="InterPro" id="IPR011009">
    <property type="entry name" value="Kinase-like_dom_sf"/>
</dbReference>
<evidence type="ECO:0000256" key="8">
    <source>
        <dbReference type="ARBA" id="ARBA00048679"/>
    </source>
</evidence>
<evidence type="ECO:0000256" key="2">
    <source>
        <dbReference type="ARBA" id="ARBA00022527"/>
    </source>
</evidence>
<dbReference type="Pfam" id="PF00069">
    <property type="entry name" value="Pkinase"/>
    <property type="match status" value="1"/>
</dbReference>
<keyword evidence="5" id="KW-0418">Kinase</keyword>